<dbReference type="RefSeq" id="WP_191193995.1">
    <property type="nucleotide sequence ID" value="NZ_JACXYZ010000001.1"/>
</dbReference>
<feature type="domain" description="Periplasmic binding protein" evidence="1">
    <location>
        <begin position="44"/>
        <end position="249"/>
    </location>
</feature>
<dbReference type="Pfam" id="PF13407">
    <property type="entry name" value="Peripla_BP_4"/>
    <property type="match status" value="1"/>
</dbReference>
<sequence length="353" mass="38257">MDKLRSPAAVTVPVHGSHEQLASLAELNLDREVRVGLADGAGRNAWRRTVRAELEDEMSGSSFFTPLAFRDAEGDPVRASAHIDELAEVVDVLLVYADSGSTLLPAIQRATRRGVYVVIFGGVVGGHPGSDFLASVNVGGGETVVRHGRRYGSWVSQAATMAHGTAPADGVILHLGGTRENAYSELVNAGLRKGSSIAVTDPVSTDWSAKEGTVAARESLKTYRRVVGIVSEDSAVALAALREFRRVGHPLVPCATQDMNGLARLWYECRENEPRFQLMTTSSRTWVVRVALRRGVAAILEAVWWEPTEFDFPVIEDTLSSRPPVWRPELPDEAINSALVDASVLRRVLAEAE</sequence>
<dbReference type="EMBL" id="JACXYZ010000001">
    <property type="protein sequence ID" value="MBD3924207.1"/>
    <property type="molecule type" value="Genomic_DNA"/>
</dbReference>
<dbReference type="InterPro" id="IPR028082">
    <property type="entry name" value="Peripla_BP_I"/>
</dbReference>
<gene>
    <name evidence="2" type="ORF">IEZ26_06210</name>
</gene>
<name>A0ABR8N7U5_9ACTN</name>
<dbReference type="Gene3D" id="3.40.50.2300">
    <property type="match status" value="2"/>
</dbReference>
<organism evidence="2 3">
    <name type="scientific">Nocardioides cavernae</name>
    <dbReference type="NCBI Taxonomy" id="1921566"/>
    <lineage>
        <taxon>Bacteria</taxon>
        <taxon>Bacillati</taxon>
        <taxon>Actinomycetota</taxon>
        <taxon>Actinomycetes</taxon>
        <taxon>Propionibacteriales</taxon>
        <taxon>Nocardioidaceae</taxon>
        <taxon>Nocardioides</taxon>
    </lineage>
</organism>
<accession>A0ABR8N7U5</accession>
<dbReference type="Proteomes" id="UP000618818">
    <property type="component" value="Unassembled WGS sequence"/>
</dbReference>
<reference evidence="2 3" key="1">
    <citation type="submission" date="2020-09" db="EMBL/GenBank/DDBJ databases">
        <title>novel species in genus Nocardioides.</title>
        <authorList>
            <person name="Zhang G."/>
        </authorList>
    </citation>
    <scope>NUCLEOTIDE SEQUENCE [LARGE SCALE GENOMIC DNA]</scope>
    <source>
        <strain evidence="2 3">KCTC 39551</strain>
    </source>
</reference>
<proteinExistence type="predicted"/>
<protein>
    <submittedName>
        <fullName evidence="2">Substrate-binding domain-containing protein</fullName>
    </submittedName>
</protein>
<dbReference type="SUPFAM" id="SSF53822">
    <property type="entry name" value="Periplasmic binding protein-like I"/>
    <property type="match status" value="1"/>
</dbReference>
<comment type="caution">
    <text evidence="2">The sequence shown here is derived from an EMBL/GenBank/DDBJ whole genome shotgun (WGS) entry which is preliminary data.</text>
</comment>
<evidence type="ECO:0000259" key="1">
    <source>
        <dbReference type="Pfam" id="PF13407"/>
    </source>
</evidence>
<evidence type="ECO:0000313" key="3">
    <source>
        <dbReference type="Proteomes" id="UP000618818"/>
    </source>
</evidence>
<evidence type="ECO:0000313" key="2">
    <source>
        <dbReference type="EMBL" id="MBD3924207.1"/>
    </source>
</evidence>
<dbReference type="InterPro" id="IPR025997">
    <property type="entry name" value="SBP_2_dom"/>
</dbReference>
<keyword evidence="3" id="KW-1185">Reference proteome</keyword>